<protein>
    <submittedName>
        <fullName evidence="1">Uncharacterized protein</fullName>
    </submittedName>
</protein>
<dbReference type="EMBL" id="JAUHJS010000003">
    <property type="protein sequence ID" value="MDN4165355.1"/>
    <property type="molecule type" value="Genomic_DNA"/>
</dbReference>
<evidence type="ECO:0000313" key="2">
    <source>
        <dbReference type="Proteomes" id="UP001168552"/>
    </source>
</evidence>
<evidence type="ECO:0000313" key="1">
    <source>
        <dbReference type="EMBL" id="MDN4165355.1"/>
    </source>
</evidence>
<organism evidence="1 2">
    <name type="scientific">Shiella aurantiaca</name>
    <dbReference type="NCBI Taxonomy" id="3058365"/>
    <lineage>
        <taxon>Bacteria</taxon>
        <taxon>Pseudomonadati</taxon>
        <taxon>Bacteroidota</taxon>
        <taxon>Cytophagia</taxon>
        <taxon>Cytophagales</taxon>
        <taxon>Shiellaceae</taxon>
        <taxon>Shiella</taxon>
    </lineage>
</organism>
<reference evidence="1" key="1">
    <citation type="submission" date="2023-06" db="EMBL/GenBank/DDBJ databases">
        <title>Cytophagales bacterium Strain LB-30, isolated from soil.</title>
        <authorList>
            <person name="Liu B."/>
        </authorList>
    </citation>
    <scope>NUCLEOTIDE SEQUENCE</scope>
    <source>
        <strain evidence="1">LB-30</strain>
    </source>
</reference>
<name>A0ABT8F4H8_9BACT</name>
<gene>
    <name evidence="1" type="ORF">QWY31_07570</name>
</gene>
<keyword evidence="2" id="KW-1185">Reference proteome</keyword>
<dbReference type="RefSeq" id="WP_320003880.1">
    <property type="nucleotide sequence ID" value="NZ_JAUHJS010000003.1"/>
</dbReference>
<accession>A0ABT8F4H8</accession>
<dbReference type="Proteomes" id="UP001168552">
    <property type="component" value="Unassembled WGS sequence"/>
</dbReference>
<comment type="caution">
    <text evidence="1">The sequence shown here is derived from an EMBL/GenBank/DDBJ whole genome shotgun (WGS) entry which is preliminary data.</text>
</comment>
<proteinExistence type="predicted"/>
<sequence>MDADALLFDERLGQLRIQSKKLSSGKCQIKFYLLREHKPELYGYTLAEANETVREVVIRIRKRLLRMRGADGYFHRHLFELGRSKQYGKDILIFDL</sequence>